<dbReference type="WBParaSite" id="nRc.2.0.1.t42333-RA">
    <property type="protein sequence ID" value="nRc.2.0.1.t42333-RA"/>
    <property type="gene ID" value="nRc.2.0.1.g42333"/>
</dbReference>
<proteinExistence type="predicted"/>
<keyword evidence="1" id="KW-1185">Reference proteome</keyword>
<name>A0A915KW06_ROMCU</name>
<dbReference type="Proteomes" id="UP000887565">
    <property type="component" value="Unplaced"/>
</dbReference>
<organism evidence="1 2">
    <name type="scientific">Romanomermis culicivorax</name>
    <name type="common">Nematode worm</name>
    <dbReference type="NCBI Taxonomy" id="13658"/>
    <lineage>
        <taxon>Eukaryota</taxon>
        <taxon>Metazoa</taxon>
        <taxon>Ecdysozoa</taxon>
        <taxon>Nematoda</taxon>
        <taxon>Enoplea</taxon>
        <taxon>Dorylaimia</taxon>
        <taxon>Mermithida</taxon>
        <taxon>Mermithoidea</taxon>
        <taxon>Mermithidae</taxon>
        <taxon>Romanomermis</taxon>
    </lineage>
</organism>
<protein>
    <submittedName>
        <fullName evidence="2">Uncharacterized protein</fullName>
    </submittedName>
</protein>
<sequence>MLNVFELENASVIIGIFCRKKRQCLFFTQSTVIWENNPIFVFRVPELEENDATETKEAGST</sequence>
<evidence type="ECO:0000313" key="2">
    <source>
        <dbReference type="WBParaSite" id="nRc.2.0.1.t42333-RA"/>
    </source>
</evidence>
<evidence type="ECO:0000313" key="1">
    <source>
        <dbReference type="Proteomes" id="UP000887565"/>
    </source>
</evidence>
<dbReference type="AlphaFoldDB" id="A0A915KW06"/>
<accession>A0A915KW06</accession>
<reference evidence="2" key="1">
    <citation type="submission" date="2022-11" db="UniProtKB">
        <authorList>
            <consortium name="WormBaseParasite"/>
        </authorList>
    </citation>
    <scope>IDENTIFICATION</scope>
</reference>